<evidence type="ECO:0000259" key="6">
    <source>
        <dbReference type="Pfam" id="PF13525"/>
    </source>
</evidence>
<proteinExistence type="inferred from homology"/>
<dbReference type="InterPro" id="IPR011990">
    <property type="entry name" value="TPR-like_helical_dom_sf"/>
</dbReference>
<feature type="repeat" description="TPR" evidence="4">
    <location>
        <begin position="214"/>
        <end position="247"/>
    </location>
</feature>
<dbReference type="PROSITE" id="PS51257">
    <property type="entry name" value="PROKAR_LIPOPROTEIN"/>
    <property type="match status" value="1"/>
</dbReference>
<accession>A0ABT4AFV6</accession>
<protein>
    <submittedName>
        <fullName evidence="7">Outer membrane protein assembly factor BamD</fullName>
    </submittedName>
</protein>
<keyword evidence="1 5" id="KW-0732">Signal</keyword>
<dbReference type="InterPro" id="IPR039565">
    <property type="entry name" value="BamD-like"/>
</dbReference>
<evidence type="ECO:0000313" key="7">
    <source>
        <dbReference type="EMBL" id="MCY1080568.1"/>
    </source>
</evidence>
<dbReference type="PANTHER" id="PTHR37423:SF2">
    <property type="entry name" value="MEMBRANE-BOUND LYTIC MUREIN TRANSGLYCOSYLASE C"/>
    <property type="match status" value="1"/>
</dbReference>
<keyword evidence="4" id="KW-0802">TPR repeat</keyword>
<dbReference type="PANTHER" id="PTHR37423">
    <property type="entry name" value="SOLUBLE LYTIC MUREIN TRANSGLYCOSYLASE-RELATED"/>
    <property type="match status" value="1"/>
</dbReference>
<gene>
    <name evidence="7" type="ORF">OV287_39610</name>
</gene>
<sequence>MRFLRAVCLTALLCTAAGCAALSSGQAGDPDFGADAASNLQLGDEALDRKDFLQAERYYEHVRTKYPYLEVANEAELKLADLAFAQEAYPEAREKFQSFIKLHPTHAKVDYAAYRAALTHFADIPADLFILPPSTEKDQTEVKAALVSLNDFVRQYPNSQYVPEAKEKLEQTRLKLAEHELYVASFYAKRERWKAVVQRLEGLLTSYPGTSLEEEALFELHEAYVKLNDAEKARQTLQRVIERLPGTPAAERARRMMGS</sequence>
<evidence type="ECO:0000256" key="3">
    <source>
        <dbReference type="ARBA" id="ARBA00023237"/>
    </source>
</evidence>
<reference evidence="7 8" key="1">
    <citation type="submission" date="2022-11" db="EMBL/GenBank/DDBJ databases">
        <title>Minimal conservation of predation-associated metabolite biosynthetic gene clusters underscores biosynthetic potential of Myxococcota including descriptions for ten novel species: Archangium lansinium sp. nov., Myxococcus landrumus sp. nov., Nannocystis bai.</title>
        <authorList>
            <person name="Ahearne A."/>
            <person name="Stevens C."/>
            <person name="Phillips K."/>
        </authorList>
    </citation>
    <scope>NUCLEOTIDE SEQUENCE [LARGE SCALE GENOMIC DNA]</scope>
    <source>
        <strain evidence="7 8">MIWBW</strain>
    </source>
</reference>
<feature type="domain" description="Outer membrane lipoprotein BamD-like" evidence="6">
    <location>
        <begin position="42"/>
        <end position="236"/>
    </location>
</feature>
<evidence type="ECO:0000256" key="5">
    <source>
        <dbReference type="SAM" id="SignalP"/>
    </source>
</evidence>
<evidence type="ECO:0000256" key="2">
    <source>
        <dbReference type="ARBA" id="ARBA00023136"/>
    </source>
</evidence>
<dbReference type="SUPFAM" id="SSF48452">
    <property type="entry name" value="TPR-like"/>
    <property type="match status" value="1"/>
</dbReference>
<dbReference type="EMBL" id="JAPNKA010000001">
    <property type="protein sequence ID" value="MCY1080568.1"/>
    <property type="molecule type" value="Genomic_DNA"/>
</dbReference>
<dbReference type="InterPro" id="IPR019734">
    <property type="entry name" value="TPR_rpt"/>
</dbReference>
<keyword evidence="3" id="KW-0998">Cell outer membrane</keyword>
<comment type="caution">
    <text evidence="7">The sequence shown here is derived from an EMBL/GenBank/DDBJ whole genome shotgun (WGS) entry which is preliminary data.</text>
</comment>
<keyword evidence="2" id="KW-0472">Membrane</keyword>
<name>A0ABT4AFV6_9BACT</name>
<dbReference type="Pfam" id="PF13525">
    <property type="entry name" value="YfiO"/>
    <property type="match status" value="1"/>
</dbReference>
<dbReference type="HAMAP" id="MF_00922">
    <property type="entry name" value="OM_assembly_BamD"/>
    <property type="match status" value="1"/>
</dbReference>
<dbReference type="Gene3D" id="1.25.40.10">
    <property type="entry name" value="Tetratricopeptide repeat domain"/>
    <property type="match status" value="1"/>
</dbReference>
<dbReference type="InterPro" id="IPR017689">
    <property type="entry name" value="BamD"/>
</dbReference>
<dbReference type="Proteomes" id="UP001207654">
    <property type="component" value="Unassembled WGS sequence"/>
</dbReference>
<dbReference type="NCBIfam" id="TIGR03302">
    <property type="entry name" value="OM_YfiO"/>
    <property type="match status" value="1"/>
</dbReference>
<evidence type="ECO:0000256" key="1">
    <source>
        <dbReference type="ARBA" id="ARBA00022729"/>
    </source>
</evidence>
<evidence type="ECO:0000313" key="8">
    <source>
        <dbReference type="Proteomes" id="UP001207654"/>
    </source>
</evidence>
<keyword evidence="8" id="KW-1185">Reference proteome</keyword>
<organism evidence="7 8">
    <name type="scientific">Archangium lansingense</name>
    <dbReference type="NCBI Taxonomy" id="2995310"/>
    <lineage>
        <taxon>Bacteria</taxon>
        <taxon>Pseudomonadati</taxon>
        <taxon>Myxococcota</taxon>
        <taxon>Myxococcia</taxon>
        <taxon>Myxococcales</taxon>
        <taxon>Cystobacterineae</taxon>
        <taxon>Archangiaceae</taxon>
        <taxon>Archangium</taxon>
    </lineage>
</organism>
<feature type="chain" id="PRO_5046664109" evidence="5">
    <location>
        <begin position="21"/>
        <end position="259"/>
    </location>
</feature>
<dbReference type="RefSeq" id="WP_267539225.1">
    <property type="nucleotide sequence ID" value="NZ_JAPNKA010000001.1"/>
</dbReference>
<feature type="signal peptide" evidence="5">
    <location>
        <begin position="1"/>
        <end position="20"/>
    </location>
</feature>
<evidence type="ECO:0000256" key="4">
    <source>
        <dbReference type="PROSITE-ProRule" id="PRU00339"/>
    </source>
</evidence>
<dbReference type="PROSITE" id="PS50005">
    <property type="entry name" value="TPR"/>
    <property type="match status" value="1"/>
</dbReference>